<protein>
    <submittedName>
        <fullName evidence="2">Uncharacterized protein</fullName>
    </submittedName>
</protein>
<dbReference type="GO" id="GO:0004672">
    <property type="term" value="F:protein kinase activity"/>
    <property type="evidence" value="ECO:0007669"/>
    <property type="project" value="InterPro"/>
</dbReference>
<dbReference type="PANTHER" id="PTHR37171:SF1">
    <property type="entry name" value="SERINE_THREONINE-PROTEIN KINASE YRZF-RELATED"/>
    <property type="match status" value="1"/>
</dbReference>
<gene>
    <name evidence="2" type="ORF">Glove_734g13</name>
</gene>
<keyword evidence="3" id="KW-1185">Reference proteome</keyword>
<proteinExistence type="predicted"/>
<dbReference type="InterPro" id="IPR011009">
    <property type="entry name" value="Kinase-like_dom_sf"/>
</dbReference>
<evidence type="ECO:0000313" key="2">
    <source>
        <dbReference type="EMBL" id="RHZ44399.1"/>
    </source>
</evidence>
<evidence type="ECO:0000256" key="1">
    <source>
        <dbReference type="SAM" id="MobiDB-lite"/>
    </source>
</evidence>
<dbReference type="STRING" id="1348612.A0A397G2U9"/>
<dbReference type="PANTHER" id="PTHR37171">
    <property type="entry name" value="SERINE/THREONINE-PROTEIN KINASE YRZF-RELATED"/>
    <property type="match status" value="1"/>
</dbReference>
<dbReference type="EMBL" id="PQFF01000576">
    <property type="protein sequence ID" value="RHZ44399.1"/>
    <property type="molecule type" value="Genomic_DNA"/>
</dbReference>
<reference evidence="2 3" key="1">
    <citation type="submission" date="2018-08" db="EMBL/GenBank/DDBJ databases">
        <title>Genome and evolution of the arbuscular mycorrhizal fungus Diversispora epigaea (formerly Glomus versiforme) and its bacterial endosymbionts.</title>
        <authorList>
            <person name="Sun X."/>
            <person name="Fei Z."/>
            <person name="Harrison M."/>
        </authorList>
    </citation>
    <scope>NUCLEOTIDE SEQUENCE [LARGE SCALE GENOMIC DNA]</scope>
    <source>
        <strain evidence="2 3">IT104</strain>
    </source>
</reference>
<comment type="caution">
    <text evidence="2">The sequence shown here is derived from an EMBL/GenBank/DDBJ whole genome shotgun (WGS) entry which is preliminary data.</text>
</comment>
<accession>A0A397G2U9</accession>
<organism evidence="2 3">
    <name type="scientific">Diversispora epigaea</name>
    <dbReference type="NCBI Taxonomy" id="1348612"/>
    <lineage>
        <taxon>Eukaryota</taxon>
        <taxon>Fungi</taxon>
        <taxon>Fungi incertae sedis</taxon>
        <taxon>Mucoromycota</taxon>
        <taxon>Glomeromycotina</taxon>
        <taxon>Glomeromycetes</taxon>
        <taxon>Diversisporales</taxon>
        <taxon>Diversisporaceae</taxon>
        <taxon>Diversispora</taxon>
    </lineage>
</organism>
<evidence type="ECO:0000313" key="3">
    <source>
        <dbReference type="Proteomes" id="UP000266861"/>
    </source>
</evidence>
<dbReference type="InterPro" id="IPR052396">
    <property type="entry name" value="Meiotic_Drive_Suppr_Kinase"/>
</dbReference>
<dbReference type="SUPFAM" id="SSF56112">
    <property type="entry name" value="Protein kinase-like (PK-like)"/>
    <property type="match status" value="1"/>
</dbReference>
<sequence length="208" mass="23699">MAYSIAITAVDDGTDAYTKHQKIIRIVRQMFGYMVINDMQFGLLTSYVRTWFFCHQPEDPTISTFLLQFPPIRTIQNNEDDNSDNNNSDDNNNDDDDGSGSKPHKTHRNVFKKAMKLLKFGVLHEAFVFIFTSFAGKSFVKLGNKLTKEEKQLAIEGLQAIHIRGVMHGDVRLENIMVKENKLTGNAKELDRELFGLKRLLGISIKNS</sequence>
<dbReference type="PROSITE" id="PS00109">
    <property type="entry name" value="PROTEIN_KINASE_TYR"/>
    <property type="match status" value="1"/>
</dbReference>
<dbReference type="Proteomes" id="UP000266861">
    <property type="component" value="Unassembled WGS sequence"/>
</dbReference>
<dbReference type="InterPro" id="IPR008266">
    <property type="entry name" value="Tyr_kinase_AS"/>
</dbReference>
<dbReference type="AlphaFoldDB" id="A0A397G2U9"/>
<feature type="region of interest" description="Disordered" evidence="1">
    <location>
        <begin position="76"/>
        <end position="106"/>
    </location>
</feature>
<name>A0A397G2U9_9GLOM</name>
<dbReference type="OrthoDB" id="10020333at2759"/>